<feature type="transmembrane region" description="Helical" evidence="1">
    <location>
        <begin position="6"/>
        <end position="27"/>
    </location>
</feature>
<dbReference type="EMBL" id="AGWJ02000007">
    <property type="protein sequence ID" value="EHO85143.1"/>
    <property type="molecule type" value="Genomic_DNA"/>
</dbReference>
<proteinExistence type="predicted"/>
<evidence type="ECO:0000313" key="3">
    <source>
        <dbReference type="Proteomes" id="UP000003233"/>
    </source>
</evidence>
<dbReference type="HOGENOM" id="CLU_2368813_0_0_0"/>
<accession>H1PNS4</accession>
<feature type="transmembrane region" description="Helical" evidence="1">
    <location>
        <begin position="72"/>
        <end position="89"/>
    </location>
</feature>
<reference evidence="2 3" key="1">
    <citation type="submission" date="2012-07" db="EMBL/GenBank/DDBJ databases">
        <title>The Genome Sequence of Fusobacterium ulcerans 12_1B.</title>
        <authorList>
            <consortium name="The Broad Institute Genome Sequencing Platform"/>
            <person name="Earl A."/>
            <person name="Ward D."/>
            <person name="Feldgarden M."/>
            <person name="Gevers D."/>
            <person name="Strauss J."/>
            <person name="Ambrose C.E."/>
            <person name="Allen-Vercoe E."/>
            <person name="Walker B."/>
            <person name="Young S.K."/>
            <person name="Zeng Q."/>
            <person name="Gargeya S."/>
            <person name="Fitzgerald M."/>
            <person name="Haas B."/>
            <person name="Abouelleil A."/>
            <person name="Alvarado L."/>
            <person name="Arachchi H.M."/>
            <person name="Berlin A.M."/>
            <person name="Chapman S.B."/>
            <person name="Goldberg J."/>
            <person name="Griggs A."/>
            <person name="Gujja S."/>
            <person name="Hansen M."/>
            <person name="Howarth C."/>
            <person name="Imamovic A."/>
            <person name="Larimer J."/>
            <person name="McCowen C."/>
            <person name="Montmayeur A."/>
            <person name="Murphy C."/>
            <person name="Neiman D."/>
            <person name="Pearson M."/>
            <person name="Priest M."/>
            <person name="Roberts A."/>
            <person name="Saif S."/>
            <person name="Shea T."/>
            <person name="Sisk P."/>
            <person name="Sykes S."/>
            <person name="Wortman J."/>
            <person name="Nusbaum C."/>
            <person name="Birren B."/>
        </authorList>
    </citation>
    <scope>NUCLEOTIDE SEQUENCE [LARGE SCALE GENOMIC DNA]</scope>
    <source>
        <strain evidence="2 3">12_1B</strain>
    </source>
</reference>
<protein>
    <submittedName>
        <fullName evidence="2">Uncharacterized protein</fullName>
    </submittedName>
</protein>
<gene>
    <name evidence="2" type="ORF">HMPREF0402_00067</name>
</gene>
<dbReference type="RefSeq" id="WP_008695339.1">
    <property type="nucleotide sequence ID" value="NZ_KE161007.1"/>
</dbReference>
<feature type="transmembrane region" description="Helical" evidence="1">
    <location>
        <begin position="39"/>
        <end position="57"/>
    </location>
</feature>
<evidence type="ECO:0000256" key="1">
    <source>
        <dbReference type="SAM" id="Phobius"/>
    </source>
</evidence>
<dbReference type="Proteomes" id="UP000003233">
    <property type="component" value="Unassembled WGS sequence"/>
</dbReference>
<keyword evidence="1" id="KW-1133">Transmembrane helix</keyword>
<sequence length="95" mass="11069">MNRKFFINKVVFPATILFICFIIASFIKTGSFVKEIQPYVVIYFFILFVILTFWGLLELAQKAVGELMEGSWSKRIIFIIVAIVMIYLYKSTGRI</sequence>
<keyword evidence="1" id="KW-0472">Membrane</keyword>
<comment type="caution">
    <text evidence="2">The sequence shown here is derived from an EMBL/GenBank/DDBJ whole genome shotgun (WGS) entry which is preliminary data.</text>
</comment>
<organism evidence="2 3">
    <name type="scientific">Fusobacterium ulcerans 12-1B</name>
    <dbReference type="NCBI Taxonomy" id="457404"/>
    <lineage>
        <taxon>Bacteria</taxon>
        <taxon>Fusobacteriati</taxon>
        <taxon>Fusobacteriota</taxon>
        <taxon>Fusobacteriia</taxon>
        <taxon>Fusobacteriales</taxon>
        <taxon>Fusobacteriaceae</taxon>
        <taxon>Fusobacterium</taxon>
    </lineage>
</organism>
<dbReference type="BioCyc" id="FSP457404-HMP:GTSQ-68-MONOMER"/>
<evidence type="ECO:0000313" key="2">
    <source>
        <dbReference type="EMBL" id="EHO85143.1"/>
    </source>
</evidence>
<keyword evidence="1" id="KW-0812">Transmembrane</keyword>
<dbReference type="PATRIC" id="fig|457404.5.peg.1158"/>
<name>H1PNS4_9FUSO</name>
<keyword evidence="3" id="KW-1185">Reference proteome</keyword>
<dbReference type="AlphaFoldDB" id="H1PNS4"/>